<evidence type="ECO:0000256" key="1">
    <source>
        <dbReference type="SAM" id="Coils"/>
    </source>
</evidence>
<protein>
    <submittedName>
        <fullName evidence="3">Uncharacterized protein</fullName>
    </submittedName>
</protein>
<organism evidence="4">
    <name type="scientific">Caenorhabditis brenneri</name>
    <name type="common">Nematode worm</name>
    <dbReference type="NCBI Taxonomy" id="135651"/>
    <lineage>
        <taxon>Eukaryota</taxon>
        <taxon>Metazoa</taxon>
        <taxon>Ecdysozoa</taxon>
        <taxon>Nematoda</taxon>
        <taxon>Chromadorea</taxon>
        <taxon>Rhabditida</taxon>
        <taxon>Rhabditina</taxon>
        <taxon>Rhabditomorpha</taxon>
        <taxon>Rhabditoidea</taxon>
        <taxon>Rhabditidae</taxon>
        <taxon>Peloderinae</taxon>
        <taxon>Caenorhabditis</taxon>
    </lineage>
</organism>
<dbReference type="Proteomes" id="UP000008068">
    <property type="component" value="Unassembled WGS sequence"/>
</dbReference>
<dbReference type="EMBL" id="GL379873">
    <property type="protein sequence ID" value="EGT58924.1"/>
    <property type="molecule type" value="Genomic_DNA"/>
</dbReference>
<reference evidence="4" key="1">
    <citation type="submission" date="2011-07" db="EMBL/GenBank/DDBJ databases">
        <authorList>
            <consortium name="Caenorhabditis brenneri Sequencing and Analysis Consortium"/>
            <person name="Wilson R.K."/>
        </authorList>
    </citation>
    <scope>NUCLEOTIDE SEQUENCE [LARGE SCALE GENOMIC DNA]</scope>
    <source>
        <strain evidence="4">PB2801</strain>
    </source>
</reference>
<evidence type="ECO:0000313" key="3">
    <source>
        <dbReference type="EMBL" id="EGT58924.1"/>
    </source>
</evidence>
<feature type="coiled-coil region" evidence="1">
    <location>
        <begin position="140"/>
        <end position="212"/>
    </location>
</feature>
<dbReference type="InParanoid" id="G0NEQ8"/>
<dbReference type="HOGENOM" id="CLU_489384_0_0_1"/>
<dbReference type="PANTHER" id="PTHR38627:SF2">
    <property type="entry name" value="DOUBLE-STRAND TELOMERIC DNA-BINDING PROTEINS 1-RELATED"/>
    <property type="match status" value="1"/>
</dbReference>
<accession>G0NEQ8</accession>
<proteinExistence type="predicted"/>
<evidence type="ECO:0000256" key="2">
    <source>
        <dbReference type="SAM" id="MobiDB-lite"/>
    </source>
</evidence>
<keyword evidence="4" id="KW-1185">Reference proteome</keyword>
<sequence length="557" mass="64797">MHQVHSTPAFGSIGYAETNPFDVAHPPLLPAFPPAPYRDPFAVSSVLPTSTNDWTASAPKFYLDIPPGFERLPNIPSKLVDSHSMIQEQRPVVFLEVPPGFKRLETKATLKDSEACPQCIQASEQTVETNEKLRMSKIEVNHLKKQLSESQLALEQKEERIRILEEKLHEKEIQLNLKISEVQSLHTEKRQMEEKNERNKELIKQLKFEQMQPISSTTTEETEQDFYFLQGEKRIRLRGGDPCRSDDEERMEIEREHPTTLPTDVEFSQGFEENIWKYVEEQGIGPRDAMSLLFWNDFIEYECPRIAIKSPYLMQTHFNQVMLKNLWEREMRRDSKAKLLRSMGVSVTAQQHAFVRRNDKRWLVLSSNGFVKRWMSTEEDDEEDDYEERVARYNKEPHLFTPPPQRRNRNVDGSEGVEREGARDNRRHRSPISPLEGGSLLSPTVPPARKRSRADARLTIRNSSEGSPYCPANVKKSQSLQGIPVKIKRKWSKSSAFSSRKRMAASSTRESRTIRSTCIQTTILERFKRRCSDILNNCFDSEFKIVFYFCCFFKSHY</sequence>
<evidence type="ECO:0000313" key="4">
    <source>
        <dbReference type="Proteomes" id="UP000008068"/>
    </source>
</evidence>
<keyword evidence="1" id="KW-0175">Coiled coil</keyword>
<name>G0NEQ8_CAEBE</name>
<gene>
    <name evidence="3" type="ORF">CAEBREN_23315</name>
</gene>
<dbReference type="InterPro" id="IPR053367">
    <property type="entry name" value="G-alpha_activating_GEF"/>
</dbReference>
<feature type="region of interest" description="Disordered" evidence="2">
    <location>
        <begin position="393"/>
        <end position="455"/>
    </location>
</feature>
<dbReference type="AlphaFoldDB" id="G0NEQ8"/>
<dbReference type="PANTHER" id="PTHR38627">
    <property type="entry name" value="GA BINDING AND ACTIVATING AND SPK (SPK) DOMAIN CONTAINING-RELATED"/>
    <property type="match status" value="1"/>
</dbReference>
<feature type="compositionally biased region" description="Basic and acidic residues" evidence="2">
    <location>
        <begin position="409"/>
        <end position="424"/>
    </location>
</feature>